<protein>
    <recommendedName>
        <fullName evidence="3">4-alpha-glucanotransferase</fullName>
    </recommendedName>
</protein>
<proteinExistence type="predicted"/>
<sequence length="36" mass="4322">MLRIDHFRGLESHYVIPVDIKTQKPKMSEARWIKTP</sequence>
<evidence type="ECO:0000313" key="1">
    <source>
        <dbReference type="EMBL" id="CAF4390434.1"/>
    </source>
</evidence>
<dbReference type="Proteomes" id="UP000663836">
    <property type="component" value="Unassembled WGS sequence"/>
</dbReference>
<name>A0A820NLH8_9BILA</name>
<dbReference type="EMBL" id="CAJOBD010063532">
    <property type="protein sequence ID" value="CAF4390434.1"/>
    <property type="molecule type" value="Genomic_DNA"/>
</dbReference>
<feature type="non-terminal residue" evidence="1">
    <location>
        <position position="36"/>
    </location>
</feature>
<comment type="caution">
    <text evidence="1">The sequence shown here is derived from an EMBL/GenBank/DDBJ whole genome shotgun (WGS) entry which is preliminary data.</text>
</comment>
<dbReference type="AlphaFoldDB" id="A0A820NLH8"/>
<gene>
    <name evidence="1" type="ORF">JBS370_LOCUS43131</name>
</gene>
<accession>A0A820NLH8</accession>
<reference evidence="1" key="1">
    <citation type="submission" date="2021-02" db="EMBL/GenBank/DDBJ databases">
        <authorList>
            <person name="Nowell W R."/>
        </authorList>
    </citation>
    <scope>NUCLEOTIDE SEQUENCE</scope>
</reference>
<evidence type="ECO:0008006" key="3">
    <source>
        <dbReference type="Google" id="ProtNLM"/>
    </source>
</evidence>
<organism evidence="1 2">
    <name type="scientific">Rotaria sordida</name>
    <dbReference type="NCBI Taxonomy" id="392033"/>
    <lineage>
        <taxon>Eukaryota</taxon>
        <taxon>Metazoa</taxon>
        <taxon>Spiralia</taxon>
        <taxon>Gnathifera</taxon>
        <taxon>Rotifera</taxon>
        <taxon>Eurotatoria</taxon>
        <taxon>Bdelloidea</taxon>
        <taxon>Philodinida</taxon>
        <taxon>Philodinidae</taxon>
        <taxon>Rotaria</taxon>
    </lineage>
</organism>
<evidence type="ECO:0000313" key="2">
    <source>
        <dbReference type="Proteomes" id="UP000663836"/>
    </source>
</evidence>